<dbReference type="EMBL" id="CAMXCT030002814">
    <property type="protein sequence ID" value="CAL4787955.1"/>
    <property type="molecule type" value="Genomic_DNA"/>
</dbReference>
<dbReference type="EMBL" id="CAMXCT020002814">
    <property type="protein sequence ID" value="CAL1154018.1"/>
    <property type="molecule type" value="Genomic_DNA"/>
</dbReference>
<dbReference type="AlphaFoldDB" id="A0A9P1D1A0"/>
<protein>
    <submittedName>
        <fullName evidence="1">Uncharacterized protein</fullName>
    </submittedName>
</protein>
<dbReference type="EMBL" id="CAMXCT010002814">
    <property type="protein sequence ID" value="CAI4000643.1"/>
    <property type="molecule type" value="Genomic_DNA"/>
</dbReference>
<dbReference type="Proteomes" id="UP001152797">
    <property type="component" value="Unassembled WGS sequence"/>
</dbReference>
<proteinExistence type="predicted"/>
<dbReference type="OrthoDB" id="10561684at2759"/>
<name>A0A9P1D1A0_9DINO</name>
<evidence type="ECO:0000313" key="3">
    <source>
        <dbReference type="Proteomes" id="UP001152797"/>
    </source>
</evidence>
<evidence type="ECO:0000313" key="2">
    <source>
        <dbReference type="EMBL" id="CAL4787955.1"/>
    </source>
</evidence>
<gene>
    <name evidence="1" type="ORF">C1SCF055_LOCUS26749</name>
</gene>
<accession>A0A9P1D1A0</accession>
<sequence>MAATPGPVPVAPLGLLDLPFAAWNVEGLRNFSWRPRRPLQYLSQTGKELLDCRTDKELGNFAPGWSYFLDSVVVADRRFGIERVKGCGGNCLRTARQLQFMAAGNTEGWRAEVEKYLKIDTPESRTHMERDLILILWKLTRIFQQAICFEIPWETAKLDIGGLCPFGLLFVSHYWPDFLPSLGQTKLWQRTLLGHEYAGDFLASSSWPLNLWDVIMEMNDSTNFKTVRGMLSSHRGGADLVRAPLLRTSIDPQGLSCVARFEGLPTPHCRMARGRLNLEGPRLAVSMGHVSLTVEIATVLMKAVPESNVTMLCTWDEKAEGRPKLIRSLGDDEVTQKSVSDAREAQEHMFSCSKMCSLSAGFCSSPRVGFQWQPDKKEWVGNQADVLVCFDYWTCVQMGARHQKPLLIYDGMQYGAELTGYPDPDWLSLPYLRELVEHDVYVRERVQSQALKPYEVYSQEAPNLPPELRLPANLRTLLVTNDPWNAESIFFRTGLRVPSARVVSYYLSCRYDAGSLRSQSVFVLNCRGRCGACQGFWFLVWMLTPDNYPLNFYRTDDYVDYCSLAKDFRALIMVPHGNVMQMMYFEGTNMALPVLLPDLRLMSRLPFLWWSERMTQSCDEECKMKFRNPPKPEAFQRPHPFPFLVTTLRLGRGGDELPDLVDPTQSAHLVVRKKYAWRSNTGRFWQMQNCGYLKSDFFYTQS</sequence>
<keyword evidence="3" id="KW-1185">Reference proteome</keyword>
<reference evidence="2 3" key="2">
    <citation type="submission" date="2024-05" db="EMBL/GenBank/DDBJ databases">
        <authorList>
            <person name="Chen Y."/>
            <person name="Shah S."/>
            <person name="Dougan E. K."/>
            <person name="Thang M."/>
            <person name="Chan C."/>
        </authorList>
    </citation>
    <scope>NUCLEOTIDE SEQUENCE [LARGE SCALE GENOMIC DNA]</scope>
</reference>
<comment type="caution">
    <text evidence="1">The sequence shown here is derived from an EMBL/GenBank/DDBJ whole genome shotgun (WGS) entry which is preliminary data.</text>
</comment>
<organism evidence="1">
    <name type="scientific">Cladocopium goreaui</name>
    <dbReference type="NCBI Taxonomy" id="2562237"/>
    <lineage>
        <taxon>Eukaryota</taxon>
        <taxon>Sar</taxon>
        <taxon>Alveolata</taxon>
        <taxon>Dinophyceae</taxon>
        <taxon>Suessiales</taxon>
        <taxon>Symbiodiniaceae</taxon>
        <taxon>Cladocopium</taxon>
    </lineage>
</organism>
<reference evidence="1" key="1">
    <citation type="submission" date="2022-10" db="EMBL/GenBank/DDBJ databases">
        <authorList>
            <person name="Chen Y."/>
            <person name="Dougan E. K."/>
            <person name="Chan C."/>
            <person name="Rhodes N."/>
            <person name="Thang M."/>
        </authorList>
    </citation>
    <scope>NUCLEOTIDE SEQUENCE</scope>
</reference>
<evidence type="ECO:0000313" key="1">
    <source>
        <dbReference type="EMBL" id="CAI4000643.1"/>
    </source>
</evidence>